<dbReference type="Pfam" id="PF03466">
    <property type="entry name" value="LysR_substrate"/>
    <property type="match status" value="1"/>
</dbReference>
<proteinExistence type="inferred from homology"/>
<dbReference type="InterPro" id="IPR000847">
    <property type="entry name" value="LysR_HTH_N"/>
</dbReference>
<dbReference type="InterPro" id="IPR058163">
    <property type="entry name" value="LysR-type_TF_proteobact-type"/>
</dbReference>
<organism evidence="6">
    <name type="scientific">Aetherobacter sp</name>
    <dbReference type="NCBI Taxonomy" id="2022431"/>
    <lineage>
        <taxon>Bacteria</taxon>
        <taxon>Pseudomonadati</taxon>
        <taxon>Myxococcota</taxon>
        <taxon>Polyangia</taxon>
        <taxon>Polyangiales</taxon>
        <taxon>Polyangiaceae</taxon>
        <taxon>Aetherobacter</taxon>
    </lineage>
</organism>
<dbReference type="GO" id="GO:0003700">
    <property type="term" value="F:DNA-binding transcription factor activity"/>
    <property type="evidence" value="ECO:0007669"/>
    <property type="project" value="InterPro"/>
</dbReference>
<dbReference type="InterPro" id="IPR005119">
    <property type="entry name" value="LysR_subst-bd"/>
</dbReference>
<dbReference type="PANTHER" id="PTHR30537">
    <property type="entry name" value="HTH-TYPE TRANSCRIPTIONAL REGULATOR"/>
    <property type="match status" value="1"/>
</dbReference>
<dbReference type="AlphaFoldDB" id="A0A3S7UV82"/>
<protein>
    <submittedName>
        <fullName evidence="6">Transcriptional regulator LysR family</fullName>
    </submittedName>
</protein>
<dbReference type="CDD" id="cd08422">
    <property type="entry name" value="PBP2_CrgA_like"/>
    <property type="match status" value="1"/>
</dbReference>
<dbReference type="GO" id="GO:0006351">
    <property type="term" value="P:DNA-templated transcription"/>
    <property type="evidence" value="ECO:0007669"/>
    <property type="project" value="TreeGrafter"/>
</dbReference>
<keyword evidence="4" id="KW-0804">Transcription</keyword>
<dbReference type="GO" id="GO:0043565">
    <property type="term" value="F:sequence-specific DNA binding"/>
    <property type="evidence" value="ECO:0007669"/>
    <property type="project" value="TreeGrafter"/>
</dbReference>
<name>A0A3S7UV82_9BACT</name>
<keyword evidence="3" id="KW-0238">DNA-binding</keyword>
<comment type="similarity">
    <text evidence="1">Belongs to the LysR transcriptional regulatory family.</text>
</comment>
<dbReference type="Gene3D" id="3.40.190.290">
    <property type="match status" value="1"/>
</dbReference>
<dbReference type="InterPro" id="IPR036390">
    <property type="entry name" value="WH_DNA-bd_sf"/>
</dbReference>
<dbReference type="FunFam" id="3.40.190.290:FF:000001">
    <property type="entry name" value="Transcriptional regulator, LysR family"/>
    <property type="match status" value="1"/>
</dbReference>
<evidence type="ECO:0000256" key="1">
    <source>
        <dbReference type="ARBA" id="ARBA00009437"/>
    </source>
</evidence>
<reference evidence="6" key="1">
    <citation type="journal article" date="2018" name="J. Ind. Microbiol. Biotechnol.">
        <title>Genome mining reveals uncommon alkylpyrones as type III PKS products from myxobacteria.</title>
        <authorList>
            <person name="Hug J.J."/>
            <person name="Panter F."/>
            <person name="Krug D."/>
            <person name="Muller R."/>
        </authorList>
    </citation>
    <scope>NUCLEOTIDE SEQUENCE</scope>
    <source>
        <strain evidence="6">MSr9335</strain>
    </source>
</reference>
<evidence type="ECO:0000256" key="4">
    <source>
        <dbReference type="ARBA" id="ARBA00023163"/>
    </source>
</evidence>
<dbReference type="InterPro" id="IPR036388">
    <property type="entry name" value="WH-like_DNA-bd_sf"/>
</dbReference>
<evidence type="ECO:0000313" key="6">
    <source>
        <dbReference type="EMBL" id="AYM52647.1"/>
    </source>
</evidence>
<sequence length="312" mass="34010">MLDDLNELRTFQRILARGSLSGAARDLGVGLAVVSKRLASLERRAGLRLINRTTRRLSATEEGFALLPHIDRMLEELAAAEARLASGREEAHGLLRISAPVSLGRIHLVPQVAALVARHPRLDVELKLDDHLIDMIDERIDVAVRIGQPRDSAAIMHKLATNRRILVAAPSYLDRRGRPRTIAELASHACLRYDDGTTPWRLEGPDAAVAEVEMRSRLRANSGDAVHDWALAGHGVMLKSRVDVAADLAAGRLERVLDGWQGPSAPIYALMSSGSPLATKVRVFLDAMSAYLSELCNAANIAGLRCDLEAEE</sequence>
<dbReference type="Pfam" id="PF00126">
    <property type="entry name" value="HTH_1"/>
    <property type="match status" value="1"/>
</dbReference>
<dbReference type="PANTHER" id="PTHR30537:SF5">
    <property type="entry name" value="HTH-TYPE TRANSCRIPTIONAL ACTIVATOR TTDR-RELATED"/>
    <property type="match status" value="1"/>
</dbReference>
<evidence type="ECO:0000256" key="2">
    <source>
        <dbReference type="ARBA" id="ARBA00023015"/>
    </source>
</evidence>
<dbReference type="SUPFAM" id="SSF46785">
    <property type="entry name" value="Winged helix' DNA-binding domain"/>
    <property type="match status" value="1"/>
</dbReference>
<dbReference type="SUPFAM" id="SSF53850">
    <property type="entry name" value="Periplasmic binding protein-like II"/>
    <property type="match status" value="1"/>
</dbReference>
<evidence type="ECO:0000259" key="5">
    <source>
        <dbReference type="PROSITE" id="PS50931"/>
    </source>
</evidence>
<accession>A0A3S7UV82</accession>
<dbReference type="Gene3D" id="1.10.10.10">
    <property type="entry name" value="Winged helix-like DNA-binding domain superfamily/Winged helix DNA-binding domain"/>
    <property type="match status" value="1"/>
</dbReference>
<feature type="domain" description="HTH lysR-type" evidence="5">
    <location>
        <begin position="3"/>
        <end position="60"/>
    </location>
</feature>
<keyword evidence="2" id="KW-0805">Transcription regulation</keyword>
<evidence type="ECO:0000256" key="3">
    <source>
        <dbReference type="ARBA" id="ARBA00023125"/>
    </source>
</evidence>
<dbReference type="PROSITE" id="PS50931">
    <property type="entry name" value="HTH_LYSR"/>
    <property type="match status" value="1"/>
</dbReference>
<dbReference type="EMBL" id="MH908880">
    <property type="protein sequence ID" value="AYM52647.1"/>
    <property type="molecule type" value="Genomic_DNA"/>
</dbReference>